<sequence length="123" mass="13477">MGAGGETSGRGMKVKEGFAETSSDEGLDIIKVTETEGCCLSISLPSSSMEVKWPFDGYRTTMSAIVMRRIPCFCSQVAETLTDMIKEIKVFMVFGAHSTPLNLMVGLVGFVNRRRVLFNTPKN</sequence>
<accession>A0A6N2KAS6</accession>
<protein>
    <submittedName>
        <fullName evidence="1">Uncharacterized protein</fullName>
    </submittedName>
</protein>
<organism evidence="1">
    <name type="scientific">Salix viminalis</name>
    <name type="common">Common osier</name>
    <name type="synonym">Basket willow</name>
    <dbReference type="NCBI Taxonomy" id="40686"/>
    <lineage>
        <taxon>Eukaryota</taxon>
        <taxon>Viridiplantae</taxon>
        <taxon>Streptophyta</taxon>
        <taxon>Embryophyta</taxon>
        <taxon>Tracheophyta</taxon>
        <taxon>Spermatophyta</taxon>
        <taxon>Magnoliopsida</taxon>
        <taxon>eudicotyledons</taxon>
        <taxon>Gunneridae</taxon>
        <taxon>Pentapetalae</taxon>
        <taxon>rosids</taxon>
        <taxon>fabids</taxon>
        <taxon>Malpighiales</taxon>
        <taxon>Salicaceae</taxon>
        <taxon>Saliceae</taxon>
        <taxon>Salix</taxon>
    </lineage>
</organism>
<evidence type="ECO:0000313" key="1">
    <source>
        <dbReference type="EMBL" id="VFU25164.1"/>
    </source>
</evidence>
<dbReference type="EMBL" id="CAADRP010000224">
    <property type="protein sequence ID" value="VFU25164.1"/>
    <property type="molecule type" value="Genomic_DNA"/>
</dbReference>
<name>A0A6N2KAS6_SALVM</name>
<reference evidence="1" key="1">
    <citation type="submission" date="2019-03" db="EMBL/GenBank/DDBJ databases">
        <authorList>
            <person name="Mank J."/>
            <person name="Almeida P."/>
        </authorList>
    </citation>
    <scope>NUCLEOTIDE SEQUENCE</scope>
    <source>
        <strain evidence="1">78183</strain>
    </source>
</reference>
<gene>
    <name evidence="1" type="ORF">SVIM_LOCUS55528</name>
</gene>
<dbReference type="AlphaFoldDB" id="A0A6N2KAS6"/>
<proteinExistence type="predicted"/>